<dbReference type="Proteomes" id="UP000226525">
    <property type="component" value="Unassembled WGS sequence"/>
</dbReference>
<dbReference type="GO" id="GO:0046872">
    <property type="term" value="F:metal ion binding"/>
    <property type="evidence" value="ECO:0007669"/>
    <property type="project" value="UniProtKB-KW"/>
</dbReference>
<evidence type="ECO:0000313" key="5">
    <source>
        <dbReference type="EMBL" id="MAH62428.1"/>
    </source>
</evidence>
<gene>
    <name evidence="5" type="ORF">CMN54_03045</name>
</gene>
<feature type="domain" description="CENP-V/GFA" evidence="4">
    <location>
        <begin position="2"/>
        <end position="63"/>
    </location>
</feature>
<name>A0A2D6YGZ2_9DELT</name>
<organism evidence="5 6">
    <name type="scientific">SAR324 cluster bacterium</name>
    <dbReference type="NCBI Taxonomy" id="2024889"/>
    <lineage>
        <taxon>Bacteria</taxon>
        <taxon>Deltaproteobacteria</taxon>
        <taxon>SAR324 cluster</taxon>
    </lineage>
</organism>
<evidence type="ECO:0000259" key="4">
    <source>
        <dbReference type="Pfam" id="PF04828"/>
    </source>
</evidence>
<evidence type="ECO:0000256" key="1">
    <source>
        <dbReference type="ARBA" id="ARBA00005495"/>
    </source>
</evidence>
<sequence>MNVYFEDSQIQITSGELKDYSFFNNAKRQFHNRFCPNCGTTVFGSIEMRPGWTGIAAGTFDSPSFWF</sequence>
<keyword evidence="3" id="KW-0862">Zinc</keyword>
<comment type="similarity">
    <text evidence="1">Belongs to the Gfa family.</text>
</comment>
<dbReference type="GO" id="GO:0016846">
    <property type="term" value="F:carbon-sulfur lyase activity"/>
    <property type="evidence" value="ECO:0007669"/>
    <property type="project" value="InterPro"/>
</dbReference>
<dbReference type="Gene3D" id="2.170.150.70">
    <property type="match status" value="1"/>
</dbReference>
<accession>A0A2D6YGZ2</accession>
<dbReference type="AlphaFoldDB" id="A0A2D6YGZ2"/>
<reference evidence="6" key="1">
    <citation type="submission" date="2017-09" db="EMBL/GenBank/DDBJ databases">
        <title>The Reconstruction of 2,631 Draft Metagenome-Assembled Genomes from the Global Oceans.</title>
        <authorList>
            <person name="Tully B.J."/>
            <person name="Graham E.D."/>
            <person name="Heidelberg J.F."/>
        </authorList>
    </citation>
    <scope>NUCLEOTIDE SEQUENCE [LARGE SCALE GENOMIC DNA]</scope>
</reference>
<keyword evidence="2" id="KW-0479">Metal-binding</keyword>
<evidence type="ECO:0000313" key="6">
    <source>
        <dbReference type="Proteomes" id="UP000226525"/>
    </source>
</evidence>
<evidence type="ECO:0000256" key="2">
    <source>
        <dbReference type="ARBA" id="ARBA00022723"/>
    </source>
</evidence>
<dbReference type="InterPro" id="IPR006913">
    <property type="entry name" value="CENP-V/GFA"/>
</dbReference>
<dbReference type="InterPro" id="IPR011057">
    <property type="entry name" value="Mss4-like_sf"/>
</dbReference>
<evidence type="ECO:0000256" key="3">
    <source>
        <dbReference type="ARBA" id="ARBA00022833"/>
    </source>
</evidence>
<dbReference type="Pfam" id="PF04828">
    <property type="entry name" value="GFA"/>
    <property type="match status" value="1"/>
</dbReference>
<dbReference type="EMBL" id="NZEX01000031">
    <property type="protein sequence ID" value="MAH62428.1"/>
    <property type="molecule type" value="Genomic_DNA"/>
</dbReference>
<proteinExistence type="inferred from homology"/>
<comment type="caution">
    <text evidence="5">The sequence shown here is derived from an EMBL/GenBank/DDBJ whole genome shotgun (WGS) entry which is preliminary data.</text>
</comment>
<dbReference type="SUPFAM" id="SSF51316">
    <property type="entry name" value="Mss4-like"/>
    <property type="match status" value="1"/>
</dbReference>
<protein>
    <recommendedName>
        <fullName evidence="4">CENP-V/GFA domain-containing protein</fullName>
    </recommendedName>
</protein>